<proteinExistence type="predicted"/>
<reference evidence="2 3" key="1">
    <citation type="submission" date="2024-01" db="EMBL/GenBank/DDBJ databases">
        <title>The complete chloroplast genome sequence of Lithospermum erythrorhizon: insights into the phylogenetic relationship among Boraginaceae species and the maternal lineages of purple gromwells.</title>
        <authorList>
            <person name="Okada T."/>
            <person name="Watanabe K."/>
        </authorList>
    </citation>
    <scope>NUCLEOTIDE SEQUENCE [LARGE SCALE GENOMIC DNA]</scope>
</reference>
<organism evidence="2 3">
    <name type="scientific">Lithospermum erythrorhizon</name>
    <name type="common">Purple gromwell</name>
    <name type="synonym">Lithospermum officinale var. erythrorhizon</name>
    <dbReference type="NCBI Taxonomy" id="34254"/>
    <lineage>
        <taxon>Eukaryota</taxon>
        <taxon>Viridiplantae</taxon>
        <taxon>Streptophyta</taxon>
        <taxon>Embryophyta</taxon>
        <taxon>Tracheophyta</taxon>
        <taxon>Spermatophyta</taxon>
        <taxon>Magnoliopsida</taxon>
        <taxon>eudicotyledons</taxon>
        <taxon>Gunneridae</taxon>
        <taxon>Pentapetalae</taxon>
        <taxon>asterids</taxon>
        <taxon>lamiids</taxon>
        <taxon>Boraginales</taxon>
        <taxon>Boraginaceae</taxon>
        <taxon>Boraginoideae</taxon>
        <taxon>Lithospermeae</taxon>
        <taxon>Lithospermum</taxon>
    </lineage>
</organism>
<gene>
    <name evidence="2" type="ORF">LIER_30720</name>
</gene>
<evidence type="ECO:0000313" key="3">
    <source>
        <dbReference type="Proteomes" id="UP001454036"/>
    </source>
</evidence>
<sequence length="161" mass="17333">MSMMAPRLLGEKGASPASFVLVPRLVYPATLVERASTCHCKASIPSGGGVGATACLITTSWRLFCPMIGSFPLRIGGVWVPSTQRQAAEVSRQGPHLVNPNKRKTKAVPPSTYQRKTKAIPEAPNKRRVQGHDDEFYNLGGTSSLPNKGDRRNSQAHAAPE</sequence>
<dbReference type="EMBL" id="BAABME010011130">
    <property type="protein sequence ID" value="GAA0183281.1"/>
    <property type="molecule type" value="Genomic_DNA"/>
</dbReference>
<evidence type="ECO:0000256" key="1">
    <source>
        <dbReference type="SAM" id="MobiDB-lite"/>
    </source>
</evidence>
<protein>
    <submittedName>
        <fullName evidence="2">Uncharacterized protein</fullName>
    </submittedName>
</protein>
<evidence type="ECO:0000313" key="2">
    <source>
        <dbReference type="EMBL" id="GAA0183281.1"/>
    </source>
</evidence>
<feature type="region of interest" description="Disordered" evidence="1">
    <location>
        <begin position="84"/>
        <end position="161"/>
    </location>
</feature>
<comment type="caution">
    <text evidence="2">The sequence shown here is derived from an EMBL/GenBank/DDBJ whole genome shotgun (WGS) entry which is preliminary data.</text>
</comment>
<dbReference type="Proteomes" id="UP001454036">
    <property type="component" value="Unassembled WGS sequence"/>
</dbReference>
<name>A0AAV3RUF9_LITER</name>
<keyword evidence="3" id="KW-1185">Reference proteome</keyword>
<dbReference type="AlphaFoldDB" id="A0AAV3RUF9"/>
<accession>A0AAV3RUF9</accession>